<sequence>MVAVVSGEGLGLFGASLSGAGAGLSQAGVGQSGERVYVNAVTGNLVLQRRDELLLGAGRDASLIRTYNSQGRFTDDNGDNFYFSFNQRLEFNGGNLNKAGSLITRIAGDGSRTDYHYDESRGLYVSSVGEGAHDTLEFRGGTGSDAFLWTEGESGAQEVYSWQGKLSALAHRDEPGRVTISRSAAATTLTTASGEKLEIQYDGAGRAVLVKTVGADGAQRNQTYYGYDAQGRLTTVTVDLTPADNSIGDGRTFVTRYSYDGDSKRVAKMQASDGVSVSFQYQDIGGEYRVTRVTQGDGADAIVTTYAYDLAQRTATVTRVLDPATLSGLQTVLRYDERTRLVEMRLPQQDGTQSVRRYAYDADDNLIQSTDADGHSETYRYDAMGNLLTHTDRLGGATDYTYNAHNQTLTETTDGATQRYVYDSAHRLRYRVDAEGGVTEFRYNHLGQLTATQGYLARYDLSGLSSNQALSEGPLNTWAPGARAQGTSLTEYAYDFRGQLSRQTRYSKTDATGAGIGAATTHFIYDAEGRLLKQVNPEQAAPTENASAAPESLGHRTGETLYVYDGLGRLLSVKDALGAVTTQTEYQGATILSRDAAGLQSVKTYNSAGALIDVVERDAGGAQLGKAQQYYDAQGRVIRSVDAQGAQTRYIYDGQDRVRFEIDALGYVTENRYDALGRVTQTRRYEAAYGGADVNLTALETFAAGQSAITTRRFYDAAGQVRFEIDAQGYVTGYEYDGQGRVAKKTRYDKAADLNAANLASLAAHAPSWRGDGVVQIDAGRIIKTAATGLSGGRAVANETLRQGRGALEFTVAALPTGASLGAVGFNKTPETVLSGNAYLNEVDLGVFIRDPDGAGSQGHSLMIQVNGVRTEPTSATPIQVGDRLRIEMRGADARILLQRPGQHGFTLIQTLTGVVDANANYTAQTNLYGAGAAIEAVALSGDADYHSAGVSTRYVYDAKGQARFEVDAQGYVTENRYDAQGRVVETVRYLDAQALTPAQLAQLQRQADSGAAGGVGDVVLDSETLPAPAGWSESTSTAGYEGRQYLTAKGASAAVEWRSALTQAGRHGVYATWTAHANRASNATYRVHHVDAAGKASVTDVKVNQRTQGGQWVLLGDFDFGAEGRVELLGGGDGYVVADAVKFARANYATQSKKVVYDAQGRARFSLDEQGYVTENRYDAAGRVVATLRYDSAYQGDAWGESDLETFVNGEPPASHSQRVYDAKGQTRFTIDGLGYVTENRYDALGRITEKPSYSSAYTGAAFTESALQSFISGKTPAAHSRLVYDVKGQARFTLDALGQVTETRYDSLGRVIETLTYKGVYTAASTTESDLQSFVNGKTILTKSRVIYDARGQARFTLDALGYVTENRYDAQGRVTEKQRFNAIYTGADFSESALQTFTNGKTPASHSRLVYDAKGQARFTLDALGQVTENRYDALGRITEKLSYSSTYTGAAFTESALQTFTNGKTPASHSRLVYDAKGQTRFILDALGQVTENRYDALGRVTEKRSYSHAYTGGVFTESALQTFANGEPPASRTRLVYDAKNQVRFEVDALGQVTETRYDALGQVIETRSYDGVYTGTSATESALQSFVSGKTVHARSRVAYDAKGQARFIIDALGYVTESRYDALGQVAEKLSYDRVYAGSDYSEAALTQFVSAQSQPRSARLVYNAKGQARFEIDALGHVTEREYDAAGRVIATYQYDGALPADATYTEAGVEQWLPQAAEWSKRTGALVGGSSRIEQLDVPEAREFTGSVRSRQTIRGEGYVEFSLPSEGVNAVFCGFSEKDAGTSYEDLNFAFYRKQGGVVRCYEDSAKVKELGVLPGDTRYRIELKDGKVNYYIKRESDATFTLVHTSTRTVEPGKAYAIDSSFYKGGSLLKDVVIGTRLDAPAGRVNVSRTIYDARGLARFSLNALGQVTETRYDAAGRATQTLRYETAYSGADYSEAALAQFVAGETRAQHAYMVYDSLGQARFKLDHQGHITELEYDHNGQVTRTLSYVAAYDLSQPLTAAALETYVQGHASAGDRVEQVFYDARGLEIYRIDAGGRLTAQEYDHAGRLTHRVRYAASLNLGTAATLTQVTQAADAHRSVAANQHSRLVYDALGRLRYSLDGENYVSETLYNGQGQVTEERRYAAPWTQAATLSALTGLHPDAETRITRYAYDDAGRKISQSQRLMTGGAETWITESYAYDAHGNRTAVTDARGNVTSFAYDADNRLIAKLTPKDAIDDADISASARKGAVTRYQYDGFDNLIQESQYVTEVSIHERTAADYATANVPANNDPVSGDRHTRYEYDALNRQERIRTPELNGVSTLTRKEYDRYGNVTALIEAEGSALERTTRYEFDDLNRVVKETKAFGTANASSTGYVYDAFGQVERVIDPRAYEILDSQSDWAKGERARLRLLAENYQANPAGLWQSQQAQWLKDNALLLSFLSREHLPEGEHRALLLQIYSKSQTFDARGLKTSETNGEGYTTHTQYDAFGNITSVTDPNGATGYFFYDALNRQTLQVSAGGAAKDFTYNAAGQVIAQRSWANRINAASLAGKTEAQARAMLTVDAAHDQFTRSDFDSLGRLKTQTAQATSAQQVSESYSYDAQGNRISWTDRGGHVYAYRYDAQGRLLETIKPSVRVTFNADASLTGERRLSDRNSYDALGNRIRVVEGGYRDADGSYKTISGQTRATEYVYDKLNREVQVWSDLIDIGFANDAGEIRRYNRVRQVTQREYDALGNQLKETVQAFQVDGANRPTTAVGAQRKQLFEYDNLSRVKAAVDAAGGVTAYDYDPSGNRILERRYGEALSNPGNAALAALLGKDTDDYRELRYTFDLNNRQVETRTRGETHFDLALSNQQLAALTQGESAVSKGFYSSAYSQEEVVTQTLYNRNGDVIAERDGRGGVTRHFYTAQGDLQATLAAGVTDYQREGGAVTVTRRHALTQWTTDALGQIREQVQYAYEAKKPAETATLAELLANVAAQRAAAESDAAKLAGRDLTDLSDAEVAQKLVRGDRRQTYDYDRLGRRITETVHGVEDYQFVNGAPKKTTASSRSTRYDYDNLNRLQRTIAPGEGAETLRTLETTYDALGRKTTEKGQSFTDYKGRMARATVTYGYDALGRQVTQTRVALEAGANQTSRTLVNALGFAVADIDASGARTDYATDAFGAVAEKSWSQRQAEGGSQSYWNRYWYDGAGREIKRVDTTGLSHETRYNGYGDITAKGMNGQYQEQFKYDRLGRLFSTNKETGAPQLYLYDKNGNASAEFILVDDLKDASGNPIDLATLTSPEQVKALGVLQTQMKVSVYDERNRHTDTFEAPHDYSQLSASLTEEEVDKNWSSTVDFEEYRQRLLGTQAPQPGLTAWEDVKEETTVEYNEKNVGYYSSAPGTSSSTSPIGFDGFDLTQVESALALQYELTKVGKGLSDVALSNATNSYDSAWQAERVEKDPANENRYIKTTVRIWRAAEPVGTAHNYYIYRDVQTQEFTFKPDLELDAEALSSLKIEEKENSYHVLISYERGGTVTVTAPMKTTHDTKRVRLERSVVDEYVKVGGKKGEVKAIGRDVVEIEGAIDVTHAIGTYGQATAAIWKNLYKVKIPQQLRELGLPLKVDFYYGSKLVNTGVSTNISDYVEFQHNGSVGKGGIHDQTVSFKIYVPSLGGLKLFEGSYSFSLNQGRRTTRVSKPTEFGMLIIGEPNTLDSIVGSLSAPKDHGLPSKTTVTINGKEDVVYADEKYGWPTTARWSNSYTVEIPPELKRLGVPLKIKFSSSEKVDEKIVNPGQQSIVFTHVGRVERFGRNDFPGQTVGFSIYVPSISNIKVFDGVYNYSLQEGRKTGSATSTSFVESAELGGRAIKYKDRFYFTLSEGAYQLDYETRNAQGGVQNRASASVYVGMGSGNVDGYKYEFIHNYVVSKKTHTESAQTTSSENIGGSWKLESPEQRNVIQNYRVSWLLGEQSSYQIHRSQRYNAFGEIVKEVDGNGNATHMAYDAQGRLTYKVDPKVAVYQDHGPESASDSNSSLKSLNAHPVTKYYYDGQNNLVASQDANSYLHQQKSGYSNEWKGDTAFYRGQEYAAGQVASEVDAMGAKKTYKYDQLGNKRLMIDELGRYHSFIYDKANRLQEVRQFSSLSNYLQGSSYSSERYSYDEAGNRITHTNAANFQQKYFYDGEGRITKHISFDDGDISNNSAKWERRETYYKYSYDAEIGGIGGFRKTTENGLNTETNANYRTNHLLTDDVDYFGKIRYHKDLGGHEFYYEYNQAGWLTKQTSNTAFNYSDSIIPADTGIADRVRQRKSQKIEYKYYANGSLHQVLDEGAKSFTEFRYDANGNVVGETYRSKPFSDLAGGLENDTLPYQNVTAKYDALNRVYEIDDYDYKLNYFYDAVGNRRRVKAEYDNAAISSDKYGENKLTQDFYYLYDKENRFLVTMGALNQAANGVRRIGAGNTGYSIKYDAMGRRLSSDSAQLSENSGSPQEVRQKYGYDERGNLETIWLYDEKFKDATGANFDAGYVLISRRENIDPLGRTKKKTEYKYEKYNGNVQTFKVSEESYDYNADNRLLESKITVADSRAVDRSIKYHYLNDGQTLRQTEFKGSGDDANSVTDYFYDSQDRWDTYKESKVTITATKSGVDNWKPGTSYYAYDANGHNLFVYDHAADRSLSYVNNHNGQILFRDEVDWEEKGGKAPVRRKFFYLNGIVRGDMGSDDVPSRTDYVQHLANMPDTEHVVGQEQVTIPVGKEGHFTFNRDVKRKVGYSNLKRIVPVTSADFDQNFQPINSNYPGKAPTYYRVNSGDTLATIASRLWGDASLWYLIADANGLSGDQDLKADLNLVVPNVVTNIHNNASTFRPYDPGLALGDTTPTLPEPPPPPKKGKCAGAAIFVMIIAIAVTAIVAPAMAGVVGDALFSAGMTTVTSIGAGGATITTLTAGASAFATAAGAFVGGLAGSAVSQLAAKELDLQDHFSLRSALRGGLTAAATAGVSQYMGWGKDISWSATAGKALTAVGANYAAGKLVNQETHFRWRDVAASLATSAIMGGTGLGKTGSILHSGLEAQSWMPSPLSTPLSYSAISGITSGVVSEAVKTAVYDSEDYRPDYVGMIAGVVGSTLGRLAVDGLAGRSQRSNALEVKAEAAKSQGGNALEEKAEAAKNQSGNTLEVKAEAAKSQSSNALEVKSETTYPKKIIYEDGRPGFLYEDGTISIGLPDSPLLLVEDLPEYPTNTGGDVNKEKINTNSYGAPRTLGATEPSMLESLGTQYDYFFGEWELGTKYDYFLGAWELGKQRVLDNLDQAAIQDDGGIITFAAAFIKFPAEIGFGLIDTGLSLGGIAVSPKVRQYQVEQWESAWKDFTTTSPLIIDELATDIFSGEDDIRFTIDSDREVINGKVVIGTDFYGAQFKNVNTAEKKGGRFKTDDVVRYASDWDGNNSTSIILEKTMESFFFPLPKAWKEAGIKMEVSAGARYNLTSSQVRSAVNFKFKTPVLDFGIDWRGASHKTSNEEDFYNILDEGDGYDNSDY</sequence>
<dbReference type="Proteomes" id="UP000000238">
    <property type="component" value="Chromosome"/>
</dbReference>
<dbReference type="InterPro" id="IPR018392">
    <property type="entry name" value="LysM"/>
</dbReference>
<proteinExistence type="predicted"/>
<evidence type="ECO:0000313" key="3">
    <source>
        <dbReference type="EMBL" id="ABC28540.1"/>
    </source>
</evidence>
<feature type="region of interest" description="Disordered" evidence="1">
    <location>
        <begin position="5118"/>
        <end position="5137"/>
    </location>
</feature>
<dbReference type="Gene3D" id="3.10.350.10">
    <property type="entry name" value="LysM domain"/>
    <property type="match status" value="1"/>
</dbReference>
<dbReference type="EMBL" id="CP000155">
    <property type="protein sequence ID" value="ABC28540.1"/>
    <property type="molecule type" value="Genomic_DNA"/>
</dbReference>
<dbReference type="InterPro" id="IPR050708">
    <property type="entry name" value="T6SS_VgrG/RHS"/>
</dbReference>
<protein>
    <submittedName>
        <fullName evidence="3">Rhs family protein</fullName>
    </submittedName>
</protein>
<name>Q2SLD4_HAHCH</name>
<dbReference type="PROSITE" id="PS51782">
    <property type="entry name" value="LYSM"/>
    <property type="match status" value="1"/>
</dbReference>
<gene>
    <name evidence="3" type="ordered locus">HCH_01692</name>
</gene>
<dbReference type="eggNOG" id="COG3209">
    <property type="taxonomic scope" value="Bacteria"/>
</dbReference>
<reference evidence="3 4" key="1">
    <citation type="journal article" date="2005" name="Nucleic Acids Res.">
        <title>Genomic blueprint of Hahella chejuensis, a marine microbe producing an algicidal agent.</title>
        <authorList>
            <person name="Jeong H."/>
            <person name="Yim J.H."/>
            <person name="Lee C."/>
            <person name="Choi S.-H."/>
            <person name="Park Y.K."/>
            <person name="Yoon S.H."/>
            <person name="Hur C.-G."/>
            <person name="Kang H.-Y."/>
            <person name="Kim D."/>
            <person name="Lee H.H."/>
            <person name="Park K.H."/>
            <person name="Park S.-H."/>
            <person name="Park H.-S."/>
            <person name="Lee H.K."/>
            <person name="Oh T.K."/>
            <person name="Kim J.F."/>
        </authorList>
    </citation>
    <scope>NUCLEOTIDE SEQUENCE [LARGE SCALE GENOMIC DNA]</scope>
    <source>
        <strain evidence="3 4">KCTC 2396</strain>
    </source>
</reference>
<organism evidence="3 4">
    <name type="scientific">Hahella chejuensis (strain KCTC 2396)</name>
    <dbReference type="NCBI Taxonomy" id="349521"/>
    <lineage>
        <taxon>Bacteria</taxon>
        <taxon>Pseudomonadati</taxon>
        <taxon>Pseudomonadota</taxon>
        <taxon>Gammaproteobacteria</taxon>
        <taxon>Oceanospirillales</taxon>
        <taxon>Hahellaceae</taxon>
        <taxon>Hahella</taxon>
    </lineage>
</organism>
<evidence type="ECO:0000259" key="2">
    <source>
        <dbReference type="PROSITE" id="PS51782"/>
    </source>
</evidence>
<dbReference type="KEGG" id="hch:HCH_01692"/>
<dbReference type="eggNOG" id="COG1652">
    <property type="taxonomic scope" value="Bacteria"/>
</dbReference>
<dbReference type="InterPro" id="IPR033803">
    <property type="entry name" value="CBD-like_Golvesin-Xly"/>
</dbReference>
<dbReference type="Pfam" id="PF01476">
    <property type="entry name" value="LysM"/>
    <property type="match status" value="1"/>
</dbReference>
<dbReference type="Pfam" id="PF05593">
    <property type="entry name" value="RHS_repeat"/>
    <property type="match status" value="7"/>
</dbReference>
<dbReference type="Gene3D" id="2.180.10.10">
    <property type="entry name" value="RHS repeat-associated core"/>
    <property type="match status" value="10"/>
</dbReference>
<dbReference type="InterPro" id="IPR006530">
    <property type="entry name" value="YD"/>
</dbReference>
<dbReference type="PANTHER" id="PTHR32305">
    <property type="match status" value="1"/>
</dbReference>
<keyword evidence="4" id="KW-1185">Reference proteome</keyword>
<dbReference type="InterPro" id="IPR036779">
    <property type="entry name" value="LysM_dom_sf"/>
</dbReference>
<dbReference type="OrthoDB" id="2664633at2"/>
<feature type="domain" description="LysM" evidence="2">
    <location>
        <begin position="4769"/>
        <end position="4816"/>
    </location>
</feature>
<accession>Q2SLD4</accession>
<dbReference type="RefSeq" id="WP_011395612.1">
    <property type="nucleotide sequence ID" value="NC_007645.1"/>
</dbReference>
<dbReference type="STRING" id="349521.HCH_01692"/>
<dbReference type="CDD" id="cd00118">
    <property type="entry name" value="LysM"/>
    <property type="match status" value="1"/>
</dbReference>
<evidence type="ECO:0000256" key="1">
    <source>
        <dbReference type="SAM" id="MobiDB-lite"/>
    </source>
</evidence>
<dbReference type="Pfam" id="PF25275">
    <property type="entry name" value="Golvesin_C"/>
    <property type="match status" value="1"/>
</dbReference>
<evidence type="ECO:0000313" key="4">
    <source>
        <dbReference type="Proteomes" id="UP000000238"/>
    </source>
</evidence>
<dbReference type="PANTHER" id="PTHR32305:SF15">
    <property type="entry name" value="PROTEIN RHSA-RELATED"/>
    <property type="match status" value="1"/>
</dbReference>
<dbReference type="NCBIfam" id="TIGR01643">
    <property type="entry name" value="YD_repeat_2x"/>
    <property type="match status" value="13"/>
</dbReference>
<dbReference type="InterPro" id="IPR031325">
    <property type="entry name" value="RHS_repeat"/>
</dbReference>
<dbReference type="HOGENOM" id="CLU_000105_0_0_6"/>